<dbReference type="Proteomes" id="UP000320672">
    <property type="component" value="Chromosome"/>
</dbReference>
<keyword evidence="5 7" id="KW-0460">Magnesium</keyword>
<dbReference type="Pfam" id="PF08335">
    <property type="entry name" value="GlnD_UR_UTase"/>
    <property type="match status" value="1"/>
</dbReference>
<protein>
    <recommendedName>
        <fullName evidence="7">Bifunctional uridylyltransferase/uridylyl-removing enzyme</fullName>
        <shortName evidence="7">UTase/UR</shortName>
    </recommendedName>
    <alternativeName>
        <fullName evidence="7">Bifunctional [protein-PII] modification enzyme</fullName>
    </alternativeName>
    <alternativeName>
        <fullName evidence="7">Bifunctional nitrogen sensor protein</fullName>
    </alternativeName>
    <domain>
        <recommendedName>
            <fullName evidence="7">[Protein-PII] uridylyltransferase</fullName>
            <shortName evidence="7">PII uridylyltransferase</shortName>
            <shortName evidence="7">UTase</shortName>
            <ecNumber evidence="7">2.7.7.59</ecNumber>
        </recommendedName>
    </domain>
    <domain>
        <recommendedName>
            <fullName evidence="7">[Protein-PII]-UMP uridylyl-removing enzyme</fullName>
            <shortName evidence="7">UR</shortName>
            <ecNumber evidence="7">3.1.4.-</ecNumber>
        </recommendedName>
    </domain>
</protein>
<dbReference type="InterPro" id="IPR010043">
    <property type="entry name" value="UTase/UR"/>
</dbReference>
<evidence type="ECO:0000256" key="6">
    <source>
        <dbReference type="ARBA" id="ARBA00023268"/>
    </source>
</evidence>
<dbReference type="EC" id="2.7.7.59" evidence="7"/>
<comment type="activity regulation">
    <text evidence="7">Uridylyltransferase (UTase) activity is inhibited by glutamine, while glutamine activates uridylyl-removing (UR) activity.</text>
</comment>
<evidence type="ECO:0000256" key="7">
    <source>
        <dbReference type="HAMAP-Rule" id="MF_00277"/>
    </source>
</evidence>
<evidence type="ECO:0000256" key="4">
    <source>
        <dbReference type="ARBA" id="ARBA00022801"/>
    </source>
</evidence>
<keyword evidence="2 7" id="KW-0548">Nucleotidyltransferase</keyword>
<dbReference type="PANTHER" id="PTHR47320">
    <property type="entry name" value="BIFUNCTIONAL URIDYLYLTRANSFERASE/URIDYLYL-REMOVING ENZYME"/>
    <property type="match status" value="1"/>
</dbReference>
<dbReference type="KEGG" id="rml:FF011L_46850"/>
<keyword evidence="6 7" id="KW-0511">Multifunctional enzyme</keyword>
<dbReference type="CDD" id="cd04873">
    <property type="entry name" value="ACT_UUR-ACR-like"/>
    <property type="match status" value="1"/>
</dbReference>
<dbReference type="EMBL" id="CP036262">
    <property type="protein sequence ID" value="QDS95884.1"/>
    <property type="molecule type" value="Genomic_DNA"/>
</dbReference>
<dbReference type="GO" id="GO:0006808">
    <property type="term" value="P:regulation of nitrogen utilization"/>
    <property type="evidence" value="ECO:0007669"/>
    <property type="project" value="UniProtKB-UniRule"/>
</dbReference>
<keyword evidence="3" id="KW-0677">Repeat</keyword>
<evidence type="ECO:0000259" key="8">
    <source>
        <dbReference type="PROSITE" id="PS51671"/>
    </source>
</evidence>
<dbReference type="PIRSF" id="PIRSF006288">
    <property type="entry name" value="PII_uridyltransf"/>
    <property type="match status" value="1"/>
</dbReference>
<keyword evidence="11" id="KW-1185">Reference proteome</keyword>
<dbReference type="InterPro" id="IPR013546">
    <property type="entry name" value="PII_UdlTrfase/GS_AdlTrfase"/>
</dbReference>
<dbReference type="PROSITE" id="PS51831">
    <property type="entry name" value="HD"/>
    <property type="match status" value="1"/>
</dbReference>
<dbReference type="PROSITE" id="PS51671">
    <property type="entry name" value="ACT"/>
    <property type="match status" value="1"/>
</dbReference>
<keyword evidence="1 7" id="KW-0808">Transferase</keyword>
<evidence type="ECO:0000256" key="2">
    <source>
        <dbReference type="ARBA" id="ARBA00022695"/>
    </source>
</evidence>
<evidence type="ECO:0000256" key="1">
    <source>
        <dbReference type="ARBA" id="ARBA00022679"/>
    </source>
</evidence>
<dbReference type="SUPFAM" id="SSF81301">
    <property type="entry name" value="Nucleotidyltransferase"/>
    <property type="match status" value="1"/>
</dbReference>
<dbReference type="InterPro" id="IPR043519">
    <property type="entry name" value="NT_sf"/>
</dbReference>
<dbReference type="CDD" id="cd04899">
    <property type="entry name" value="ACT_ACR-UUR-like_2"/>
    <property type="match status" value="1"/>
</dbReference>
<comment type="caution">
    <text evidence="7">Lacks conserved residue(s) required for the propagation of feature annotation.</text>
</comment>
<dbReference type="RefSeq" id="WP_145354110.1">
    <property type="nucleotide sequence ID" value="NZ_CP036262.1"/>
</dbReference>
<dbReference type="AlphaFoldDB" id="A0A517MLW9"/>
<feature type="domain" description="HD" evidence="9">
    <location>
        <begin position="455"/>
        <end position="572"/>
    </location>
</feature>
<dbReference type="OrthoDB" id="9758038at2"/>
<dbReference type="HAMAP" id="MF_00277">
    <property type="entry name" value="PII_uridylyl_transf"/>
    <property type="match status" value="1"/>
</dbReference>
<evidence type="ECO:0000256" key="3">
    <source>
        <dbReference type="ARBA" id="ARBA00022737"/>
    </source>
</evidence>
<dbReference type="Gene3D" id="1.10.3090.10">
    <property type="entry name" value="cca-adding enzyme, domain 2"/>
    <property type="match status" value="1"/>
</dbReference>
<dbReference type="Pfam" id="PF24931">
    <property type="entry name" value="ACT_ACR9_3rd"/>
    <property type="match status" value="1"/>
</dbReference>
<accession>A0A517MLW9</accession>
<dbReference type="NCBIfam" id="TIGR01693">
    <property type="entry name" value="UTase_glnD"/>
    <property type="match status" value="1"/>
</dbReference>
<organism evidence="10 11">
    <name type="scientific">Roseimaritima multifibrata</name>
    <dbReference type="NCBI Taxonomy" id="1930274"/>
    <lineage>
        <taxon>Bacteria</taxon>
        <taxon>Pseudomonadati</taxon>
        <taxon>Planctomycetota</taxon>
        <taxon>Planctomycetia</taxon>
        <taxon>Pirellulales</taxon>
        <taxon>Pirellulaceae</taxon>
        <taxon>Roseimaritima</taxon>
    </lineage>
</organism>
<comment type="function">
    <text evidence="7">Modifies, by uridylylation and deuridylylation, the PII regulatory proteins (GlnB and homologs), in response to the nitrogen status of the cell that GlnD senses through the glutamine level. Under low glutamine levels, catalyzes the conversion of the PII proteins and UTP to PII-UMP and PPi, while under higher glutamine levels, GlnD hydrolyzes PII-UMP to PII and UMP (deuridylylation). Thus, controls uridylylation state and activity of the PII proteins, and plays an important role in the regulation of nitrogen metabolism.</text>
</comment>
<dbReference type="InterPro" id="IPR002912">
    <property type="entry name" value="ACT_dom"/>
</dbReference>
<gene>
    <name evidence="7 10" type="primary">glnD</name>
    <name evidence="10" type="ORF">FF011L_46850</name>
</gene>
<keyword evidence="4 7" id="KW-0378">Hydrolase</keyword>
<dbReference type="PANTHER" id="PTHR47320:SF1">
    <property type="entry name" value="BIFUNCTIONAL URIDYLYLTRANSFERASE_URIDYLYL-REMOVING ENZYME"/>
    <property type="match status" value="1"/>
</dbReference>
<dbReference type="GO" id="GO:0008081">
    <property type="term" value="F:phosphoric diester hydrolase activity"/>
    <property type="evidence" value="ECO:0007669"/>
    <property type="project" value="UniProtKB-UniRule"/>
</dbReference>
<dbReference type="GO" id="GO:0008773">
    <property type="term" value="F:[protein-PII] uridylyltransferase activity"/>
    <property type="evidence" value="ECO:0007669"/>
    <property type="project" value="UniProtKB-UniRule"/>
</dbReference>
<dbReference type="SUPFAM" id="SSF109604">
    <property type="entry name" value="HD-domain/PDEase-like"/>
    <property type="match status" value="1"/>
</dbReference>
<feature type="domain" description="ACT" evidence="8">
    <location>
        <begin position="808"/>
        <end position="882"/>
    </location>
</feature>
<evidence type="ECO:0000256" key="5">
    <source>
        <dbReference type="ARBA" id="ARBA00022842"/>
    </source>
</evidence>
<comment type="domain">
    <text evidence="7">Has four distinct domains: an N-terminal nucleotidyltransferase (NT) domain responsible for UTase activity, a central HD domain that encodes UR activity, and two C-terminal ACT domains that seem to have a role in glutamine sensing.</text>
</comment>
<dbReference type="EC" id="3.1.4.-" evidence="7"/>
<dbReference type="SMART" id="SM00471">
    <property type="entry name" value="HDc"/>
    <property type="match status" value="1"/>
</dbReference>
<evidence type="ECO:0000313" key="10">
    <source>
        <dbReference type="EMBL" id="QDS95884.1"/>
    </source>
</evidence>
<dbReference type="InterPro" id="IPR045865">
    <property type="entry name" value="ACT-like_dom_sf"/>
</dbReference>
<feature type="region of interest" description="Uridylyltransferase" evidence="7">
    <location>
        <begin position="1"/>
        <end position="337"/>
    </location>
</feature>
<dbReference type="InterPro" id="IPR003607">
    <property type="entry name" value="HD/PDEase_dom"/>
</dbReference>
<dbReference type="InterPro" id="IPR006674">
    <property type="entry name" value="HD_domain"/>
</dbReference>
<reference evidence="10 11" key="1">
    <citation type="submission" date="2019-02" db="EMBL/GenBank/DDBJ databases">
        <title>Deep-cultivation of Planctomycetes and their phenomic and genomic characterization uncovers novel biology.</title>
        <authorList>
            <person name="Wiegand S."/>
            <person name="Jogler M."/>
            <person name="Boedeker C."/>
            <person name="Pinto D."/>
            <person name="Vollmers J."/>
            <person name="Rivas-Marin E."/>
            <person name="Kohn T."/>
            <person name="Peeters S.H."/>
            <person name="Heuer A."/>
            <person name="Rast P."/>
            <person name="Oberbeckmann S."/>
            <person name="Bunk B."/>
            <person name="Jeske O."/>
            <person name="Meyerdierks A."/>
            <person name="Storesund J.E."/>
            <person name="Kallscheuer N."/>
            <person name="Luecker S."/>
            <person name="Lage O.M."/>
            <person name="Pohl T."/>
            <person name="Merkel B.J."/>
            <person name="Hornburger P."/>
            <person name="Mueller R.-W."/>
            <person name="Bruemmer F."/>
            <person name="Labrenz M."/>
            <person name="Spormann A.M."/>
            <person name="Op den Camp H."/>
            <person name="Overmann J."/>
            <person name="Amann R."/>
            <person name="Jetten M.S.M."/>
            <person name="Mascher T."/>
            <person name="Medema M.H."/>
            <person name="Devos D.P."/>
            <person name="Kaster A.-K."/>
            <person name="Ovreas L."/>
            <person name="Rohde M."/>
            <person name="Galperin M.Y."/>
            <person name="Jogler C."/>
        </authorList>
    </citation>
    <scope>NUCLEOTIDE SEQUENCE [LARGE SCALE GENOMIC DNA]</scope>
    <source>
        <strain evidence="10 11">FF011L</strain>
    </source>
</reference>
<proteinExistence type="inferred from homology"/>
<comment type="catalytic activity">
    <reaction evidence="7">
        <text>[protein-PII]-uridylyl-L-tyrosine + H2O = [protein-PII]-L-tyrosine + UMP + H(+)</text>
        <dbReference type="Rhea" id="RHEA:48600"/>
        <dbReference type="Rhea" id="RHEA-COMP:12147"/>
        <dbReference type="Rhea" id="RHEA-COMP:12148"/>
        <dbReference type="ChEBI" id="CHEBI:15377"/>
        <dbReference type="ChEBI" id="CHEBI:15378"/>
        <dbReference type="ChEBI" id="CHEBI:46858"/>
        <dbReference type="ChEBI" id="CHEBI:57865"/>
        <dbReference type="ChEBI" id="CHEBI:90602"/>
    </reaction>
</comment>
<dbReference type="SUPFAM" id="SSF81593">
    <property type="entry name" value="Nucleotidyltransferase substrate binding subunit/domain"/>
    <property type="match status" value="1"/>
</dbReference>
<sequence length="882" mass="100003">MPSPTRPSIRPAVVDARERLKAGRERIRQHHQSGLSGVQVCTSLTDLVDGIVLSLWNATLRSVEDPTPAANSVLVAHGGFGRRDLAPYSDVDLMLVPNPGQQDALLPIVSQFTRDIFDAGLQLGFTVRTQAEANSWAWKDATVFSSLSESRLLSGSIQIYKRYFRSLQKGAIRRQHSLIEAVCEARRIERHKWGETNYLLSPNIKRSRGGLRDIQLIRWIGFASTGETDLIRLVRLAGFPVDDYHRVQAAQQFMLRLRNELHFSYAKNQDILDRAAQLAIAKRWGYVDKDSHLAVEWLMKDYFEHSRNVRYAVAHFRATSERNPLLARSINRIFSKSLDKDIRLGPYEIWVRDSALEEFSQSLSRVLQLMAYANRHQRRIAHKTWQQIRLAMMAQPLETLDYKAGRQFLSLLSHPGHLPSLLRRLHELRVLEKLIPDMRRARGMLEFNQYHKYTVDAHSIRAVEAATQFATEKSLPGDVYREIADKRLLHLALLLHDLGKGYDEDHCIVGQRLALETCPRLGLDEASSKLVAKLIFLHLEMNNTSSQHDLSDPEIVSKFAATVGSRQILDMLLIHSLADMQAVGPEVLTDWKRRLLEELYIRTRKFLDSGNLPGEMDEATTKKKQEVLEILSDFASDATPLTDLEHVLDSLNPLMLQRHDAKTLAEQVSIVAGLAPETSTCWFRPIKDQDSTEFTLVRVDQSKVRGLFALATGTFASNRLEIQHAEVATLAPDIAWDTFVVQNPSHLPKPDAWFAKFGEQLCNNLDQQTVPEFSFPKVWNSGAGESEAVLPLPTRVTFDNDTFEKYTVLSLFAYDRPGLLYAIAKTLADASLLVHFAKISTHLDQVMDVFYITDREGNRILTPEKQQELEDSLIEAAGRSSS</sequence>
<dbReference type="Pfam" id="PF01966">
    <property type="entry name" value="HD"/>
    <property type="match status" value="1"/>
</dbReference>
<evidence type="ECO:0000313" key="11">
    <source>
        <dbReference type="Proteomes" id="UP000320672"/>
    </source>
</evidence>
<dbReference type="CDD" id="cd05401">
    <property type="entry name" value="NT_GlnE_GlnD_like"/>
    <property type="match status" value="1"/>
</dbReference>
<name>A0A517MLW9_9BACT</name>
<comment type="cofactor">
    <cofactor evidence="7">
        <name>Mg(2+)</name>
        <dbReference type="ChEBI" id="CHEBI:18420"/>
    </cofactor>
</comment>
<dbReference type="SUPFAM" id="SSF55021">
    <property type="entry name" value="ACT-like"/>
    <property type="match status" value="1"/>
</dbReference>
<evidence type="ECO:0000259" key="9">
    <source>
        <dbReference type="PROSITE" id="PS51831"/>
    </source>
</evidence>
<comment type="catalytic activity">
    <reaction evidence="7">
        <text>[protein-PII]-L-tyrosine + UTP = [protein-PII]-uridylyl-L-tyrosine + diphosphate</text>
        <dbReference type="Rhea" id="RHEA:13673"/>
        <dbReference type="Rhea" id="RHEA-COMP:12147"/>
        <dbReference type="Rhea" id="RHEA-COMP:12148"/>
        <dbReference type="ChEBI" id="CHEBI:33019"/>
        <dbReference type="ChEBI" id="CHEBI:46398"/>
        <dbReference type="ChEBI" id="CHEBI:46858"/>
        <dbReference type="ChEBI" id="CHEBI:90602"/>
        <dbReference type="EC" id="2.7.7.59"/>
    </reaction>
</comment>
<comment type="similarity">
    <text evidence="7">Belongs to the GlnD family.</text>
</comment>